<name>N1UD71_9LEPT</name>
<dbReference type="Proteomes" id="UP000012249">
    <property type="component" value="Unassembled WGS sequence"/>
</dbReference>
<protein>
    <recommendedName>
        <fullName evidence="3">IS5/IS1182 family transposase</fullName>
    </recommendedName>
</protein>
<dbReference type="AlphaFoldDB" id="N1UD71"/>
<accession>N1UD71</accession>
<dbReference type="EMBL" id="AHMI02000043">
    <property type="protein sequence ID" value="EMY16136.1"/>
    <property type="molecule type" value="Genomic_DNA"/>
</dbReference>
<organism evidence="1 2">
    <name type="scientific">Leptospira weilii str. Ecochallenge</name>
    <dbReference type="NCBI Taxonomy" id="1049986"/>
    <lineage>
        <taxon>Bacteria</taxon>
        <taxon>Pseudomonadati</taxon>
        <taxon>Spirochaetota</taxon>
        <taxon>Spirochaetia</taxon>
        <taxon>Leptospirales</taxon>
        <taxon>Leptospiraceae</taxon>
        <taxon>Leptospira</taxon>
    </lineage>
</organism>
<sequence length="35" mass="4055">MDKYYSEIPEGLWKQIAPLIPKEKSKPKGGRNRVP</sequence>
<reference evidence="1 2" key="1">
    <citation type="submission" date="2013-02" db="EMBL/GenBank/DDBJ databases">
        <authorList>
            <person name="Harkins D.M."/>
            <person name="Durkin A.S."/>
            <person name="Brinkac L.M."/>
            <person name="Haft D.H."/>
            <person name="Selengut J.D."/>
            <person name="Sanka R."/>
            <person name="DePew J."/>
            <person name="Purushe J."/>
            <person name="Haake D.A."/>
            <person name="Matsunaga J."/>
            <person name="Vinetz J.M."/>
            <person name="Sutton G.G."/>
            <person name="Nierman W.C."/>
            <person name="Fouts D.E."/>
        </authorList>
    </citation>
    <scope>NUCLEOTIDE SEQUENCE [LARGE SCALE GENOMIC DNA]</scope>
    <source>
        <strain evidence="1 2">Ecochallenge</strain>
    </source>
</reference>
<feature type="non-terminal residue" evidence="1">
    <location>
        <position position="35"/>
    </location>
</feature>
<proteinExistence type="predicted"/>
<evidence type="ECO:0000313" key="1">
    <source>
        <dbReference type="EMBL" id="EMY16136.1"/>
    </source>
</evidence>
<gene>
    <name evidence="1" type="ORF">LEP1GSC043_4169</name>
</gene>
<comment type="caution">
    <text evidence="1">The sequence shown here is derived from an EMBL/GenBank/DDBJ whole genome shotgun (WGS) entry which is preliminary data.</text>
</comment>
<evidence type="ECO:0000313" key="2">
    <source>
        <dbReference type="Proteomes" id="UP000012249"/>
    </source>
</evidence>
<evidence type="ECO:0008006" key="3">
    <source>
        <dbReference type="Google" id="ProtNLM"/>
    </source>
</evidence>